<reference evidence="1 2" key="1">
    <citation type="submission" date="2019-03" db="EMBL/GenBank/DDBJ databases">
        <title>Metabolic reconstructions from genomes of highly enriched 'Candidatus Accumulibacter' and 'Candidatus Competibacter' bioreactor populations.</title>
        <authorList>
            <person name="Annavajhala M.K."/>
            <person name="Welles L."/>
            <person name="Abbas B."/>
            <person name="Sorokin D."/>
            <person name="Park H."/>
            <person name="Van Loosdrecht M."/>
            <person name="Chandran K."/>
        </authorList>
    </citation>
    <scope>NUCLEOTIDE SEQUENCE [LARGE SCALE GENOMIC DNA]</scope>
    <source>
        <strain evidence="1 2">SBR_G</strain>
    </source>
</reference>
<accession>A0ABX1TU21</accession>
<evidence type="ECO:0000313" key="2">
    <source>
        <dbReference type="Proteomes" id="UP000760480"/>
    </source>
</evidence>
<dbReference type="Proteomes" id="UP000760480">
    <property type="component" value="Unassembled WGS sequence"/>
</dbReference>
<protein>
    <recommendedName>
        <fullName evidence="3">TubC N-terminal docking domain-containing protein</fullName>
    </recommendedName>
</protein>
<comment type="caution">
    <text evidence="1">The sequence shown here is derived from an EMBL/GenBank/DDBJ whole genome shotgun (WGS) entry which is preliminary data.</text>
</comment>
<keyword evidence="2" id="KW-1185">Reference proteome</keyword>
<dbReference type="EMBL" id="SPMZ01000113">
    <property type="protein sequence ID" value="NMQ21480.1"/>
    <property type="molecule type" value="Genomic_DNA"/>
</dbReference>
<evidence type="ECO:0000313" key="1">
    <source>
        <dbReference type="EMBL" id="NMQ21480.1"/>
    </source>
</evidence>
<proteinExistence type="predicted"/>
<evidence type="ECO:0008006" key="3">
    <source>
        <dbReference type="Google" id="ProtNLM"/>
    </source>
</evidence>
<organism evidence="1 2">
    <name type="scientific">Candidatus Competibacter phosphatis</name>
    <dbReference type="NCBI Taxonomy" id="221280"/>
    <lineage>
        <taxon>Bacteria</taxon>
        <taxon>Pseudomonadati</taxon>
        <taxon>Pseudomonadota</taxon>
        <taxon>Gammaproteobacteria</taxon>
        <taxon>Candidatus Competibacteraceae</taxon>
        <taxon>Candidatus Competibacter</taxon>
    </lineage>
</organism>
<sequence length="100" mass="10873">MADPFSLVRALNRMRAAGFEIRAAGDLLQVSPIGRLTDPQRAYLQANKAALLALLADAETLASAWCKPARRGWDGGNGHRTTGPIFTCWRWERCCTATGA</sequence>
<name>A0ABX1TU21_9GAMM</name>
<dbReference type="RefSeq" id="WP_169250738.1">
    <property type="nucleotide sequence ID" value="NZ_SPMZ01000113.1"/>
</dbReference>
<gene>
    <name evidence="1" type="ORF">E4P82_21070</name>
</gene>